<comment type="pathway">
    <text evidence="1 9">Polyol metabolism; glycerol degradation via glycerol kinase pathway; sn-glycerol 3-phosphate from glycerol: step 1/1.</text>
</comment>
<evidence type="ECO:0000256" key="8">
    <source>
        <dbReference type="ARBA" id="ARBA00052101"/>
    </source>
</evidence>
<accession>A0A2A4XIN2</accession>
<dbReference type="InterPro" id="IPR018483">
    <property type="entry name" value="Carb_kinase_FGGY_CS"/>
</dbReference>
<dbReference type="InterPro" id="IPR018484">
    <property type="entry name" value="FGGY_N"/>
</dbReference>
<comment type="function">
    <text evidence="9">Key enzyme in the regulation of glycerol uptake and metabolism. Catalyzes the phosphorylation of glycerol to yield sn-glycerol 3-phosphate.</text>
</comment>
<gene>
    <name evidence="9 12" type="primary">glpK</name>
    <name evidence="12" type="ORF">COB20_00100</name>
</gene>
<keyword evidence="3 9" id="KW-0808">Transferase</keyword>
<dbReference type="Gene3D" id="3.30.420.40">
    <property type="match status" value="2"/>
</dbReference>
<dbReference type="AlphaFoldDB" id="A0A2A4XIN2"/>
<dbReference type="GO" id="GO:0004370">
    <property type="term" value="F:glycerol kinase activity"/>
    <property type="evidence" value="ECO:0007669"/>
    <property type="project" value="UniProtKB-UniRule"/>
</dbReference>
<feature type="binding site" evidence="9">
    <location>
        <position position="83"/>
    </location>
    <ligand>
        <name>sn-glycerol 3-phosphate</name>
        <dbReference type="ChEBI" id="CHEBI:57597"/>
    </ligand>
</feature>
<evidence type="ECO:0000256" key="4">
    <source>
        <dbReference type="ARBA" id="ARBA00022741"/>
    </source>
</evidence>
<evidence type="ECO:0000256" key="1">
    <source>
        <dbReference type="ARBA" id="ARBA00005190"/>
    </source>
</evidence>
<feature type="binding site" evidence="9">
    <location>
        <position position="134"/>
    </location>
    <ligand>
        <name>sn-glycerol 3-phosphate</name>
        <dbReference type="ChEBI" id="CHEBI:57597"/>
    </ligand>
</feature>
<dbReference type="InterPro" id="IPR005999">
    <property type="entry name" value="Glycerol_kin"/>
</dbReference>
<evidence type="ECO:0000256" key="6">
    <source>
        <dbReference type="ARBA" id="ARBA00022798"/>
    </source>
</evidence>
<dbReference type="Proteomes" id="UP000218767">
    <property type="component" value="Unassembled WGS sequence"/>
</dbReference>
<reference evidence="13" key="1">
    <citation type="submission" date="2017-08" db="EMBL/GenBank/DDBJ databases">
        <title>A dynamic microbial community with high functional redundancy inhabits the cold, oxic subseafloor aquifer.</title>
        <authorList>
            <person name="Tully B.J."/>
            <person name="Wheat C.G."/>
            <person name="Glazer B.T."/>
            <person name="Huber J.A."/>
        </authorList>
    </citation>
    <scope>NUCLEOTIDE SEQUENCE [LARGE SCALE GENOMIC DNA]</scope>
</reference>
<organism evidence="12 13">
    <name type="scientific">SAR86 cluster bacterium</name>
    <dbReference type="NCBI Taxonomy" id="2030880"/>
    <lineage>
        <taxon>Bacteria</taxon>
        <taxon>Pseudomonadati</taxon>
        <taxon>Pseudomonadota</taxon>
        <taxon>Gammaproteobacteria</taxon>
        <taxon>SAR86 cluster</taxon>
    </lineage>
</organism>
<dbReference type="FunFam" id="3.30.420.40:FF:000007">
    <property type="entry name" value="Glycerol kinase"/>
    <property type="match status" value="1"/>
</dbReference>
<feature type="binding site" evidence="9">
    <location>
        <position position="408"/>
    </location>
    <ligand>
        <name>ADP</name>
        <dbReference type="ChEBI" id="CHEBI:456216"/>
    </ligand>
</feature>
<dbReference type="GO" id="GO:0005524">
    <property type="term" value="F:ATP binding"/>
    <property type="evidence" value="ECO:0007669"/>
    <property type="project" value="UniProtKB-UniRule"/>
</dbReference>
<dbReference type="CDD" id="cd07786">
    <property type="entry name" value="FGGY_EcGK_like"/>
    <property type="match status" value="1"/>
</dbReference>
<evidence type="ECO:0000256" key="9">
    <source>
        <dbReference type="HAMAP-Rule" id="MF_00186"/>
    </source>
</evidence>
<keyword evidence="4 9" id="KW-0547">Nucleotide-binding</keyword>
<dbReference type="HAMAP" id="MF_00186">
    <property type="entry name" value="Glycerol_kin"/>
    <property type="match status" value="1"/>
</dbReference>
<dbReference type="PANTHER" id="PTHR10196:SF78">
    <property type="entry name" value="GLYCEROL KINASE"/>
    <property type="match status" value="1"/>
</dbReference>
<feature type="binding site" evidence="9">
    <location>
        <position position="134"/>
    </location>
    <ligand>
        <name>glycerol</name>
        <dbReference type="ChEBI" id="CHEBI:17754"/>
    </ligand>
</feature>
<feature type="binding site" evidence="9">
    <location>
        <position position="265"/>
    </location>
    <ligand>
        <name>ATP</name>
        <dbReference type="ChEBI" id="CHEBI:30616"/>
    </ligand>
</feature>
<feature type="binding site" evidence="9">
    <location>
        <position position="83"/>
    </location>
    <ligand>
        <name>glycerol</name>
        <dbReference type="ChEBI" id="CHEBI:17754"/>
    </ligand>
</feature>
<dbReference type="NCBIfam" id="NF000756">
    <property type="entry name" value="PRK00047.1"/>
    <property type="match status" value="1"/>
</dbReference>
<feature type="binding site" evidence="9">
    <location>
        <position position="308"/>
    </location>
    <ligand>
        <name>ADP</name>
        <dbReference type="ChEBI" id="CHEBI:456216"/>
    </ligand>
</feature>
<feature type="binding site" evidence="9">
    <location>
        <position position="243"/>
    </location>
    <ligand>
        <name>sn-glycerol 3-phosphate</name>
        <dbReference type="ChEBI" id="CHEBI:57597"/>
    </ligand>
</feature>
<feature type="binding site" evidence="9">
    <location>
        <position position="82"/>
    </location>
    <ligand>
        <name>glycerol</name>
        <dbReference type="ChEBI" id="CHEBI:17754"/>
    </ligand>
</feature>
<dbReference type="Pfam" id="PF00370">
    <property type="entry name" value="FGGY_N"/>
    <property type="match status" value="1"/>
</dbReference>
<dbReference type="InterPro" id="IPR043129">
    <property type="entry name" value="ATPase_NBD"/>
</dbReference>
<evidence type="ECO:0000259" key="11">
    <source>
        <dbReference type="Pfam" id="PF02782"/>
    </source>
</evidence>
<protein>
    <recommendedName>
        <fullName evidence="9">Glycerol kinase</fullName>
        <ecNumber evidence="9">2.7.1.30</ecNumber>
    </recommendedName>
    <alternativeName>
        <fullName evidence="9">ATP:glycerol 3-phosphotransferase</fullName>
    </alternativeName>
    <alternativeName>
        <fullName evidence="9">Glycerokinase</fullName>
        <shortName evidence="9">GK</shortName>
    </alternativeName>
</protein>
<evidence type="ECO:0000313" key="12">
    <source>
        <dbReference type="EMBL" id="PCI82420.1"/>
    </source>
</evidence>
<feature type="binding site" evidence="9">
    <location>
        <position position="408"/>
    </location>
    <ligand>
        <name>ATP</name>
        <dbReference type="ChEBI" id="CHEBI:30616"/>
    </ligand>
</feature>
<dbReference type="InterPro" id="IPR018485">
    <property type="entry name" value="FGGY_C"/>
</dbReference>
<feature type="binding site" evidence="9">
    <location>
        <position position="312"/>
    </location>
    <ligand>
        <name>ATP</name>
        <dbReference type="ChEBI" id="CHEBI:30616"/>
    </ligand>
</feature>
<feature type="binding site" evidence="9">
    <location>
        <position position="12"/>
    </location>
    <ligand>
        <name>ATP</name>
        <dbReference type="ChEBI" id="CHEBI:30616"/>
    </ligand>
</feature>
<dbReference type="Pfam" id="PF02782">
    <property type="entry name" value="FGGY_C"/>
    <property type="match status" value="1"/>
</dbReference>
<dbReference type="UniPathway" id="UPA00618">
    <property type="reaction ID" value="UER00672"/>
</dbReference>
<dbReference type="PIRSF" id="PIRSF000538">
    <property type="entry name" value="GlpK"/>
    <property type="match status" value="1"/>
</dbReference>
<evidence type="ECO:0000256" key="7">
    <source>
        <dbReference type="ARBA" id="ARBA00022840"/>
    </source>
</evidence>
<feature type="binding site" evidence="9">
    <location>
        <position position="14"/>
    </location>
    <ligand>
        <name>ATP</name>
        <dbReference type="ChEBI" id="CHEBI:30616"/>
    </ligand>
</feature>
<dbReference type="EMBL" id="NVUL01000001">
    <property type="protein sequence ID" value="PCI82420.1"/>
    <property type="molecule type" value="Genomic_DNA"/>
</dbReference>
<dbReference type="PANTHER" id="PTHR10196">
    <property type="entry name" value="SUGAR KINASE"/>
    <property type="match status" value="1"/>
</dbReference>
<comment type="activity regulation">
    <text evidence="9">Inhibited by fructose 1,6-bisphosphate (FBP).</text>
</comment>
<dbReference type="NCBIfam" id="TIGR01311">
    <property type="entry name" value="glycerol_kin"/>
    <property type="match status" value="1"/>
</dbReference>
<dbReference type="GO" id="GO:0019563">
    <property type="term" value="P:glycerol catabolic process"/>
    <property type="evidence" value="ECO:0007669"/>
    <property type="project" value="UniProtKB-UniRule"/>
</dbReference>
<dbReference type="GO" id="GO:0006072">
    <property type="term" value="P:glycerol-3-phosphate metabolic process"/>
    <property type="evidence" value="ECO:0007669"/>
    <property type="project" value="InterPro"/>
</dbReference>
<comment type="caution">
    <text evidence="12">The sequence shown here is derived from an EMBL/GenBank/DDBJ whole genome shotgun (WGS) entry which is preliminary data.</text>
</comment>
<keyword evidence="5 9" id="KW-0418">Kinase</keyword>
<comment type="catalytic activity">
    <reaction evidence="8 9">
        <text>glycerol + ATP = sn-glycerol 3-phosphate + ADP + H(+)</text>
        <dbReference type="Rhea" id="RHEA:21644"/>
        <dbReference type="ChEBI" id="CHEBI:15378"/>
        <dbReference type="ChEBI" id="CHEBI:17754"/>
        <dbReference type="ChEBI" id="CHEBI:30616"/>
        <dbReference type="ChEBI" id="CHEBI:57597"/>
        <dbReference type="ChEBI" id="CHEBI:456216"/>
        <dbReference type="EC" id="2.7.1.30"/>
    </reaction>
</comment>
<feature type="binding site" evidence="9">
    <location>
        <position position="13"/>
    </location>
    <ligand>
        <name>ATP</name>
        <dbReference type="ChEBI" id="CHEBI:30616"/>
    </ligand>
</feature>
<sequence>MNNCILAIDQGTTSSRALIFDSQGNKLSVGQQEFAQHFPDNGWVEHDAMEIWQSTIASCQSALESASITSEQIRCIGITNQRETTIVWDRETGLPIYNAIVWQDRRTSNYCDELKAQHLEETIQQKTGLLIDAYFSASKIRWILENVTGARKRAEKGELAFGTVDCFLLWHLSKGRSHRTDATNASRTQLFNIHTQQWDDELLEIFDIPVSLLPTVEDCAAEYGDCDAEFFGSSIPITGIIGDQQAAAFGQCCFSSGMAKSTYGTGCFLLLNTGNQVVKSANRLLSTVAFRLNGETSYALEGSIFMAGATMQWIRDGLQLIEQASESEALAEKTSEDLSVYLVPAFTGLGAPYWDSTARGALFGLTRDSGVKEVVTAALLSVCYQSKDLLVAIEADGGTVASLRVDGGMANNDYVMQKLSDLLNLDVLRPELTEATAMGAAYVAGLQAGIFESLEEISTKWELDQRFESGKDDAWREKQYDGWLDAVSRTRTKAIDKEN</sequence>
<evidence type="ECO:0000256" key="5">
    <source>
        <dbReference type="ARBA" id="ARBA00022777"/>
    </source>
</evidence>
<feature type="domain" description="Carbohydrate kinase FGGY N-terminal" evidence="10">
    <location>
        <begin position="5"/>
        <end position="250"/>
    </location>
</feature>
<feature type="binding site" evidence="9">
    <location>
        <position position="12"/>
    </location>
    <ligand>
        <name>sn-glycerol 3-phosphate</name>
        <dbReference type="ChEBI" id="CHEBI:57597"/>
    </ligand>
</feature>
<evidence type="ECO:0000259" key="10">
    <source>
        <dbReference type="Pfam" id="PF00370"/>
    </source>
</evidence>
<feature type="binding site" evidence="9">
    <location>
        <position position="82"/>
    </location>
    <ligand>
        <name>sn-glycerol 3-phosphate</name>
        <dbReference type="ChEBI" id="CHEBI:57597"/>
    </ligand>
</feature>
<evidence type="ECO:0000256" key="3">
    <source>
        <dbReference type="ARBA" id="ARBA00022679"/>
    </source>
</evidence>
<dbReference type="EC" id="2.7.1.30" evidence="9"/>
<feature type="binding site" evidence="9">
    <location>
        <position position="12"/>
    </location>
    <ligand>
        <name>ADP</name>
        <dbReference type="ChEBI" id="CHEBI:456216"/>
    </ligand>
</feature>
<feature type="domain" description="Carbohydrate kinase FGGY C-terminal" evidence="11">
    <location>
        <begin position="260"/>
        <end position="447"/>
    </location>
</feature>
<dbReference type="FunFam" id="3.30.420.40:FF:000008">
    <property type="entry name" value="Glycerol kinase"/>
    <property type="match status" value="1"/>
</dbReference>
<proteinExistence type="inferred from homology"/>
<evidence type="ECO:0000256" key="2">
    <source>
        <dbReference type="ARBA" id="ARBA00009156"/>
    </source>
</evidence>
<dbReference type="InterPro" id="IPR000577">
    <property type="entry name" value="Carb_kinase_FGGY"/>
</dbReference>
<feature type="binding site" evidence="9">
    <location>
        <position position="308"/>
    </location>
    <ligand>
        <name>ATP</name>
        <dbReference type="ChEBI" id="CHEBI:30616"/>
    </ligand>
</feature>
<feature type="binding site" evidence="9">
    <location>
        <position position="243"/>
    </location>
    <ligand>
        <name>glycerol</name>
        <dbReference type="ChEBI" id="CHEBI:17754"/>
    </ligand>
</feature>
<dbReference type="SUPFAM" id="SSF53067">
    <property type="entry name" value="Actin-like ATPase domain"/>
    <property type="match status" value="2"/>
</dbReference>
<name>A0A2A4XIN2_9GAMM</name>
<keyword evidence="6 9" id="KW-0319">Glycerol metabolism</keyword>
<feature type="binding site" evidence="9">
    <location>
        <position position="16"/>
    </location>
    <ligand>
        <name>ADP</name>
        <dbReference type="ChEBI" id="CHEBI:456216"/>
    </ligand>
</feature>
<keyword evidence="7 9" id="KW-0067">ATP-binding</keyword>
<evidence type="ECO:0000313" key="13">
    <source>
        <dbReference type="Proteomes" id="UP000218767"/>
    </source>
</evidence>
<dbReference type="PROSITE" id="PS00933">
    <property type="entry name" value="FGGY_KINASES_1"/>
    <property type="match status" value="1"/>
</dbReference>
<comment type="similarity">
    <text evidence="2 9">Belongs to the FGGY kinase family.</text>
</comment>
<dbReference type="GO" id="GO:0005829">
    <property type="term" value="C:cytosol"/>
    <property type="evidence" value="ECO:0007669"/>
    <property type="project" value="TreeGrafter"/>
</dbReference>
<feature type="binding site" evidence="9">
    <location>
        <position position="265"/>
    </location>
    <ligand>
        <name>ADP</name>
        <dbReference type="ChEBI" id="CHEBI:456216"/>
    </ligand>
</feature>
<feature type="binding site" evidence="9">
    <location>
        <position position="244"/>
    </location>
    <ligand>
        <name>glycerol</name>
        <dbReference type="ChEBI" id="CHEBI:17754"/>
    </ligand>
</feature>
<feature type="binding site" evidence="9">
    <location>
        <position position="412"/>
    </location>
    <ligand>
        <name>ADP</name>
        <dbReference type="ChEBI" id="CHEBI:456216"/>
    </ligand>
</feature>